<name>A0ABX7ZZJ2_9RALS</name>
<evidence type="ECO:0000313" key="1">
    <source>
        <dbReference type="EMBL" id="QUP60194.1"/>
    </source>
</evidence>
<dbReference type="EMBL" id="CP046674">
    <property type="protein sequence ID" value="QUP60194.1"/>
    <property type="molecule type" value="Genomic_DNA"/>
</dbReference>
<gene>
    <name evidence="1" type="ORF">GO999_12370</name>
</gene>
<proteinExistence type="predicted"/>
<keyword evidence="2" id="KW-1185">Reference proteome</keyword>
<accession>A0ABX7ZZJ2</accession>
<protein>
    <submittedName>
        <fullName evidence="1">Uncharacterized protein</fullName>
    </submittedName>
</protein>
<sequence length="143" mass="15034">MAVATLLAGCAAEKGPTTAQARPTSVPDITVLVDCGDCEVRPSVPELIRTSYTAAAVKAGIPIANDRHMTLTIRGYSERSLLMRSVSLLAGPAAMMLKDEIRAVALINGQQLPVAYHYSIPLFGIETAAQKLGELSFDAAAAH</sequence>
<dbReference type="Proteomes" id="UP000680989">
    <property type="component" value="Chromosome"/>
</dbReference>
<reference evidence="2" key="1">
    <citation type="submission" date="2019-12" db="EMBL/GenBank/DDBJ databases">
        <title>Whole-genome sequence of tobacco pathogen Ralstonia pseudosolanacearum strain RS, originating from Yunnan province of China.</title>
        <authorList>
            <person name="Lu C.-H."/>
        </authorList>
    </citation>
    <scope>NUCLEOTIDE SEQUENCE [LARGE SCALE GENOMIC DNA]</scope>
    <source>
        <strain evidence="2">RS</strain>
    </source>
</reference>
<organism evidence="1 2">
    <name type="scientific">Ralstonia nicotianae</name>
    <dbReference type="NCBI Taxonomy" id="3037696"/>
    <lineage>
        <taxon>Bacteria</taxon>
        <taxon>Pseudomonadati</taxon>
        <taxon>Pseudomonadota</taxon>
        <taxon>Betaproteobacteria</taxon>
        <taxon>Burkholderiales</taxon>
        <taxon>Burkholderiaceae</taxon>
        <taxon>Ralstonia</taxon>
        <taxon>Ralstonia solanacearum species complex</taxon>
    </lineage>
</organism>
<evidence type="ECO:0000313" key="2">
    <source>
        <dbReference type="Proteomes" id="UP000680989"/>
    </source>
</evidence>